<dbReference type="EMBL" id="KV441416">
    <property type="protein sequence ID" value="OAF54686.1"/>
    <property type="molecule type" value="Genomic_DNA"/>
</dbReference>
<protein>
    <submittedName>
        <fullName evidence="2">Uncharacterized protein</fullName>
    </submittedName>
</protein>
<accession>A0A176ZXM4</accession>
<evidence type="ECO:0000313" key="2">
    <source>
        <dbReference type="EMBL" id="OAF54686.1"/>
    </source>
</evidence>
<proteinExistence type="predicted"/>
<sequence>MQTETRALPKTTMEALLAVDEAPPKQAMASTTHKLTMPKESPTIVDKRQAQKSALLVAPLKMTARRSEYLKSELSNSYVNIQRDEEYPEISIIVPSSHKPVTQNVNEEPPLLNRRSSRIQAENISAIEVVEAPLSPRYMQSGSFATTKQRPTSRKRRTNPPQDVFQAREEVESRPKVHLFRRKTTKDDLLSRYFSNRDIKFLVDNAESMSQYWYNAKYLLETLILKAMGQDDNGMDLSFTF</sequence>
<evidence type="ECO:0000256" key="1">
    <source>
        <dbReference type="SAM" id="MobiDB-lite"/>
    </source>
</evidence>
<name>A0A176ZXM4_9PEZI</name>
<reference evidence="2" key="1">
    <citation type="submission" date="2016-03" db="EMBL/GenBank/DDBJ databases">
        <title>Updated assembly of Pseudogymnoascus destructans, the fungus causing white-nose syndrome of bats.</title>
        <authorList>
            <person name="Palmer J.M."/>
            <person name="Drees K.P."/>
            <person name="Foster J.T."/>
            <person name="Lindner D.L."/>
        </authorList>
    </citation>
    <scope>NUCLEOTIDE SEQUENCE [LARGE SCALE GENOMIC DNA]</scope>
    <source>
        <strain evidence="2">20631-21</strain>
    </source>
</reference>
<organism evidence="2">
    <name type="scientific">Pseudogymnoascus destructans</name>
    <dbReference type="NCBI Taxonomy" id="655981"/>
    <lineage>
        <taxon>Eukaryota</taxon>
        <taxon>Fungi</taxon>
        <taxon>Dikarya</taxon>
        <taxon>Ascomycota</taxon>
        <taxon>Pezizomycotina</taxon>
        <taxon>Leotiomycetes</taxon>
        <taxon>Thelebolales</taxon>
        <taxon>Thelebolaceae</taxon>
        <taxon>Pseudogymnoascus</taxon>
    </lineage>
</organism>
<feature type="region of interest" description="Disordered" evidence="1">
    <location>
        <begin position="24"/>
        <end position="45"/>
    </location>
</feature>
<dbReference type="Proteomes" id="UP000077154">
    <property type="component" value="Unassembled WGS sequence"/>
</dbReference>
<gene>
    <name evidence="2" type="ORF">VC83_08984</name>
</gene>
<dbReference type="GeneID" id="36292022"/>
<dbReference type="RefSeq" id="XP_024319990.1">
    <property type="nucleotide sequence ID" value="XM_024472524.1"/>
</dbReference>
<dbReference type="AlphaFoldDB" id="A0A176ZXM4"/>
<dbReference type="OrthoDB" id="5986190at2759"/>
<feature type="compositionally biased region" description="Polar residues" evidence="1">
    <location>
        <begin position="140"/>
        <end position="150"/>
    </location>
</feature>
<feature type="region of interest" description="Disordered" evidence="1">
    <location>
        <begin position="140"/>
        <end position="162"/>
    </location>
</feature>